<organism evidence="1 2">
    <name type="scientific">Elysia crispata</name>
    <name type="common">lettuce slug</name>
    <dbReference type="NCBI Taxonomy" id="231223"/>
    <lineage>
        <taxon>Eukaryota</taxon>
        <taxon>Metazoa</taxon>
        <taxon>Spiralia</taxon>
        <taxon>Lophotrochozoa</taxon>
        <taxon>Mollusca</taxon>
        <taxon>Gastropoda</taxon>
        <taxon>Heterobranchia</taxon>
        <taxon>Euthyneura</taxon>
        <taxon>Panpulmonata</taxon>
        <taxon>Sacoglossa</taxon>
        <taxon>Placobranchoidea</taxon>
        <taxon>Plakobranchidae</taxon>
        <taxon>Elysia</taxon>
    </lineage>
</organism>
<proteinExistence type="predicted"/>
<name>A0AAE1D095_9GAST</name>
<reference evidence="1" key="1">
    <citation type="journal article" date="2023" name="G3 (Bethesda)">
        <title>A reference genome for the long-term kleptoplast-retaining sea slug Elysia crispata morphotype clarki.</title>
        <authorList>
            <person name="Eastman K.E."/>
            <person name="Pendleton A.L."/>
            <person name="Shaikh M.A."/>
            <person name="Suttiyut T."/>
            <person name="Ogas R."/>
            <person name="Tomko P."/>
            <person name="Gavelis G."/>
            <person name="Widhalm J.R."/>
            <person name="Wisecaver J.H."/>
        </authorList>
    </citation>
    <scope>NUCLEOTIDE SEQUENCE</scope>
    <source>
        <strain evidence="1">ECLA1</strain>
    </source>
</reference>
<accession>A0AAE1D095</accession>
<dbReference type="Proteomes" id="UP001283361">
    <property type="component" value="Unassembled WGS sequence"/>
</dbReference>
<dbReference type="EMBL" id="JAWDGP010006009">
    <property type="protein sequence ID" value="KAK3748557.1"/>
    <property type="molecule type" value="Genomic_DNA"/>
</dbReference>
<gene>
    <name evidence="1" type="ORF">RRG08_011639</name>
</gene>
<comment type="caution">
    <text evidence="1">The sequence shown here is derived from an EMBL/GenBank/DDBJ whole genome shotgun (WGS) entry which is preliminary data.</text>
</comment>
<evidence type="ECO:0000313" key="2">
    <source>
        <dbReference type="Proteomes" id="UP001283361"/>
    </source>
</evidence>
<sequence length="134" mass="14616">MTAAYVLAVRILSLKRWETEQEIRSQTWRHRSGSPDVGSLSSAELRACILVCTGELGVCSLHKPVLVDHCISDMCDTEVGSTSVACEGSLESAVFTSLSWLIIASLICVIRKWVRHPSLVRGAWSLRSSQACPG</sequence>
<keyword evidence="2" id="KW-1185">Reference proteome</keyword>
<dbReference type="AlphaFoldDB" id="A0AAE1D095"/>
<protein>
    <submittedName>
        <fullName evidence="1">Uncharacterized protein</fullName>
    </submittedName>
</protein>
<evidence type="ECO:0000313" key="1">
    <source>
        <dbReference type="EMBL" id="KAK3748557.1"/>
    </source>
</evidence>